<dbReference type="PANTHER" id="PTHR43581:SF4">
    <property type="entry name" value="ATP_GTP PHOSPHATASE"/>
    <property type="match status" value="1"/>
</dbReference>
<evidence type="ECO:0000313" key="3">
    <source>
        <dbReference type="Proteomes" id="UP000019483"/>
    </source>
</evidence>
<keyword evidence="3" id="KW-1185">Reference proteome</keyword>
<dbReference type="EMBL" id="AZAJ01000001">
    <property type="protein sequence ID" value="ETA68371.1"/>
    <property type="molecule type" value="Genomic_DNA"/>
</dbReference>
<dbReference type="RefSeq" id="WP_023845506.1">
    <property type="nucleotide sequence ID" value="NZ_AZAJ01000001.1"/>
</dbReference>
<proteinExistence type="predicted"/>
<feature type="domain" description="Endonuclease GajA/Old nuclease/RecF-like AAA" evidence="1">
    <location>
        <begin position="1"/>
        <end position="369"/>
    </location>
</feature>
<dbReference type="SUPFAM" id="SSF52540">
    <property type="entry name" value="P-loop containing nucleoside triphosphate hydrolases"/>
    <property type="match status" value="1"/>
</dbReference>
<comment type="caution">
    <text evidence="2">The sequence shown here is derived from an EMBL/GenBank/DDBJ whole genome shotgun (WGS) entry which is preliminary data.</text>
</comment>
<accession>W9DY81</accession>
<dbReference type="PANTHER" id="PTHR43581">
    <property type="entry name" value="ATP/GTP PHOSPHATASE"/>
    <property type="match status" value="1"/>
</dbReference>
<dbReference type="AlphaFoldDB" id="W9DY81"/>
<protein>
    <recommendedName>
        <fullName evidence="1">Endonuclease GajA/Old nuclease/RecF-like AAA domain-containing protein</fullName>
    </recommendedName>
</protein>
<dbReference type="InterPro" id="IPR027417">
    <property type="entry name" value="P-loop_NTPase"/>
</dbReference>
<dbReference type="InterPro" id="IPR041685">
    <property type="entry name" value="AAA_GajA/Old/RecF-like"/>
</dbReference>
<sequence>MLLKKVIIENYRSIEHLEIDIKQIAGCRFHTFFGINEVGKSNILKAIGLLAPEKTVQYRVDCNKAAMKKSEPIIIKFFFGLTKKDEVKQILASYDVKLTIADGFRNAIEPFYIEKRIQFDENSSRQEAYIIHQSKEMYDILFQNEDKSLGATIGKLLVGTGDFVERNKVEKCVNDQAKKAIDKLVPPIIYWKYSPEYLITKPINLEEFKNKTETSIPLKHIFQLLNYNGEEIVKIVNLIQKEFDTRKELEKDMSQAITKQINKIWPEHQINIGIRMEETNLCHIYVEDKDNTNQTFSMEQRSDGFKQFISILLSLSVKNRAKQLVNNIILLDEPEISLHPGSIQCLRDELMQIGIQNIVLASSHSIFMVDKKNLERHYTVKKEDSKTMVKCVDPNNPLEDEVIYNSLGTSIFELIQPNILVLEGRTDKDIFDSFTDKLKDEIKPAKFQTIVATGTGEISKYVKFFHSRYINGFVLVDSDNAGRGALESIRAGDPDIMNNCFEIKDLADISKDDAEMEDILPERVIIESVNELYGFRFTPTNNKPIISQIKSAVRTQSDTAFDYAILKKHITQKVMDDIANKSAEELKREYPAYIKLLKRIHCKIKDVYENSK</sequence>
<reference evidence="2 3" key="1">
    <citation type="submission" date="2013-08" db="EMBL/GenBank/DDBJ databases">
        <authorList>
            <consortium name="DOE Joint Genome Institute"/>
            <person name="Eisen J."/>
            <person name="Huntemann M."/>
            <person name="Han J."/>
            <person name="Chen A."/>
            <person name="Kyrpides N."/>
            <person name="Mavromatis K."/>
            <person name="Markowitz V."/>
            <person name="Palaniappan K."/>
            <person name="Ivanova N."/>
            <person name="Schaumberg A."/>
            <person name="Pati A."/>
            <person name="Liolios K."/>
            <person name="Nordberg H.P."/>
            <person name="Cantor M.N."/>
            <person name="Hua S.X."/>
            <person name="Woyke T."/>
        </authorList>
    </citation>
    <scope>NUCLEOTIDE SEQUENCE [LARGE SCALE GENOMIC DNA]</scope>
    <source>
        <strain evidence="2 3">DSM 2278</strain>
    </source>
</reference>
<dbReference type="OrthoDB" id="25344at2157"/>
<dbReference type="STRING" id="1090322.MettiDRAFT_1838"/>
<evidence type="ECO:0000313" key="2">
    <source>
        <dbReference type="EMBL" id="ETA68371.1"/>
    </source>
</evidence>
<dbReference type="Pfam" id="PF13175">
    <property type="entry name" value="AAA_15"/>
    <property type="match status" value="1"/>
</dbReference>
<dbReference type="InterPro" id="IPR051396">
    <property type="entry name" value="Bact_Antivir_Def_Nuclease"/>
</dbReference>
<dbReference type="Proteomes" id="UP000019483">
    <property type="component" value="Unassembled WGS sequence"/>
</dbReference>
<organism evidence="2 3">
    <name type="scientific">Methanolobus tindarius DSM 2278</name>
    <dbReference type="NCBI Taxonomy" id="1090322"/>
    <lineage>
        <taxon>Archaea</taxon>
        <taxon>Methanobacteriati</taxon>
        <taxon>Methanobacteriota</taxon>
        <taxon>Stenosarchaea group</taxon>
        <taxon>Methanomicrobia</taxon>
        <taxon>Methanosarcinales</taxon>
        <taxon>Methanosarcinaceae</taxon>
        <taxon>Methanolobus</taxon>
    </lineage>
</organism>
<gene>
    <name evidence="2" type="ORF">MettiDRAFT_1838</name>
</gene>
<name>W9DY81_METTI</name>
<evidence type="ECO:0000259" key="1">
    <source>
        <dbReference type="Pfam" id="PF13175"/>
    </source>
</evidence>
<dbReference type="Gene3D" id="3.40.50.300">
    <property type="entry name" value="P-loop containing nucleotide triphosphate hydrolases"/>
    <property type="match status" value="1"/>
</dbReference>